<keyword evidence="1" id="KW-0489">Methyltransferase</keyword>
<dbReference type="InterPro" id="IPR016461">
    <property type="entry name" value="COMT-like"/>
</dbReference>
<keyword evidence="6" id="KW-1185">Reference proteome</keyword>
<dbReference type="SUPFAM" id="SSF53335">
    <property type="entry name" value="S-adenosyl-L-methionine-dependent methyltransferases"/>
    <property type="match status" value="1"/>
</dbReference>
<dbReference type="EMBL" id="JACEIK010012430">
    <property type="protein sequence ID" value="MCE3216138.1"/>
    <property type="molecule type" value="Genomic_DNA"/>
</dbReference>
<accession>A0ABS8WVR8</accession>
<name>A0ABS8WVR8_DATST</name>
<gene>
    <name evidence="5" type="ORF">HAX54_005063</name>
</gene>
<feature type="domain" description="O-methyltransferase C-terminal" evidence="4">
    <location>
        <begin position="12"/>
        <end position="78"/>
    </location>
</feature>
<evidence type="ECO:0000256" key="2">
    <source>
        <dbReference type="ARBA" id="ARBA00022679"/>
    </source>
</evidence>
<dbReference type="InterPro" id="IPR029063">
    <property type="entry name" value="SAM-dependent_MTases_sf"/>
</dbReference>
<evidence type="ECO:0000313" key="5">
    <source>
        <dbReference type="EMBL" id="MCE3216138.1"/>
    </source>
</evidence>
<dbReference type="PROSITE" id="PS51683">
    <property type="entry name" value="SAM_OMT_II"/>
    <property type="match status" value="1"/>
</dbReference>
<reference evidence="5 6" key="1">
    <citation type="journal article" date="2021" name="BMC Genomics">
        <title>Datura genome reveals duplications of psychoactive alkaloid biosynthetic genes and high mutation rate following tissue culture.</title>
        <authorList>
            <person name="Rajewski A."/>
            <person name="Carter-House D."/>
            <person name="Stajich J."/>
            <person name="Litt A."/>
        </authorList>
    </citation>
    <scope>NUCLEOTIDE SEQUENCE [LARGE SCALE GENOMIC DNA]</scope>
    <source>
        <strain evidence="5">AR-01</strain>
    </source>
</reference>
<dbReference type="Gene3D" id="3.40.50.150">
    <property type="entry name" value="Vaccinia Virus protein VP39"/>
    <property type="match status" value="1"/>
</dbReference>
<keyword evidence="3" id="KW-0949">S-adenosyl-L-methionine</keyword>
<organism evidence="5 6">
    <name type="scientific">Datura stramonium</name>
    <name type="common">Jimsonweed</name>
    <name type="synonym">Common thornapple</name>
    <dbReference type="NCBI Taxonomy" id="4076"/>
    <lineage>
        <taxon>Eukaryota</taxon>
        <taxon>Viridiplantae</taxon>
        <taxon>Streptophyta</taxon>
        <taxon>Embryophyta</taxon>
        <taxon>Tracheophyta</taxon>
        <taxon>Spermatophyta</taxon>
        <taxon>Magnoliopsida</taxon>
        <taxon>eudicotyledons</taxon>
        <taxon>Gunneridae</taxon>
        <taxon>Pentapetalae</taxon>
        <taxon>asterids</taxon>
        <taxon>lamiids</taxon>
        <taxon>Solanales</taxon>
        <taxon>Solanaceae</taxon>
        <taxon>Solanoideae</taxon>
        <taxon>Datureae</taxon>
        <taxon>Datura</taxon>
    </lineage>
</organism>
<evidence type="ECO:0000256" key="1">
    <source>
        <dbReference type="ARBA" id="ARBA00022603"/>
    </source>
</evidence>
<proteinExistence type="predicted"/>
<evidence type="ECO:0000313" key="6">
    <source>
        <dbReference type="Proteomes" id="UP000823775"/>
    </source>
</evidence>
<sequence>MILEKHSTIQLGINFDLPELLKKPPKFHVSFCFLLGKIGIKHIGGDMFDYIPKGDAIFMKWVLTTWTDDECKQMGRRVVK</sequence>
<dbReference type="Proteomes" id="UP000823775">
    <property type="component" value="Unassembled WGS sequence"/>
</dbReference>
<protein>
    <recommendedName>
        <fullName evidence="4">O-methyltransferase C-terminal domain-containing protein</fullName>
    </recommendedName>
</protein>
<dbReference type="Pfam" id="PF00891">
    <property type="entry name" value="Methyltransf_2"/>
    <property type="match status" value="1"/>
</dbReference>
<dbReference type="InterPro" id="IPR001077">
    <property type="entry name" value="COMT_C"/>
</dbReference>
<evidence type="ECO:0000256" key="3">
    <source>
        <dbReference type="ARBA" id="ARBA00022691"/>
    </source>
</evidence>
<comment type="caution">
    <text evidence="5">The sequence shown here is derived from an EMBL/GenBank/DDBJ whole genome shotgun (WGS) entry which is preliminary data.</text>
</comment>
<dbReference type="PANTHER" id="PTHR11746">
    <property type="entry name" value="O-METHYLTRANSFERASE"/>
    <property type="match status" value="1"/>
</dbReference>
<keyword evidence="2" id="KW-0808">Transferase</keyword>
<evidence type="ECO:0000259" key="4">
    <source>
        <dbReference type="Pfam" id="PF00891"/>
    </source>
</evidence>